<keyword evidence="9" id="KW-0472">Membrane</keyword>
<dbReference type="Pfam" id="PF00076">
    <property type="entry name" value="RRM_1"/>
    <property type="match status" value="1"/>
</dbReference>
<dbReference type="PANTHER" id="PTHR32198:SF2">
    <property type="entry name" value="MITOCHONDRIAL ESCAPE PROTEIN 2"/>
    <property type="match status" value="1"/>
</dbReference>
<accession>A0A9P6YIL9</accession>
<gene>
    <name evidence="14" type="ORF">G6F51_003067</name>
</gene>
<keyword evidence="11" id="KW-0507">mRNA processing</keyword>
<dbReference type="Pfam" id="PF10443">
    <property type="entry name" value="RNA12"/>
    <property type="match status" value="1"/>
</dbReference>
<dbReference type="GO" id="GO:0005743">
    <property type="term" value="C:mitochondrial inner membrane"/>
    <property type="evidence" value="ECO:0007669"/>
    <property type="project" value="UniProtKB-SubCell"/>
</dbReference>
<dbReference type="AlphaFoldDB" id="A0A9P6YIL9"/>
<dbReference type="InterPro" id="IPR018850">
    <property type="entry name" value="Mt_escape_2_C"/>
</dbReference>
<evidence type="ECO:0000256" key="3">
    <source>
        <dbReference type="ARBA" id="ARBA00020222"/>
    </source>
</evidence>
<evidence type="ECO:0000256" key="11">
    <source>
        <dbReference type="RuleBase" id="RU367108"/>
    </source>
</evidence>
<evidence type="ECO:0000256" key="4">
    <source>
        <dbReference type="ARBA" id="ARBA00022692"/>
    </source>
</evidence>
<dbReference type="InterPro" id="IPR027417">
    <property type="entry name" value="P-loop_NTPase"/>
</dbReference>
<evidence type="ECO:0000256" key="2">
    <source>
        <dbReference type="ARBA" id="ARBA00010320"/>
    </source>
</evidence>
<proteinExistence type="inferred from homology"/>
<evidence type="ECO:0000259" key="12">
    <source>
        <dbReference type="Pfam" id="PF00076"/>
    </source>
</evidence>
<evidence type="ECO:0000313" key="15">
    <source>
        <dbReference type="Proteomes" id="UP000717996"/>
    </source>
</evidence>
<name>A0A9P6YIL9_RHIOR</name>
<evidence type="ECO:0000256" key="1">
    <source>
        <dbReference type="ARBA" id="ARBA00004434"/>
    </source>
</evidence>
<evidence type="ECO:0000256" key="10">
    <source>
        <dbReference type="ARBA" id="ARBA00025276"/>
    </source>
</evidence>
<evidence type="ECO:0000259" key="13">
    <source>
        <dbReference type="Pfam" id="PF10443"/>
    </source>
</evidence>
<reference evidence="14" key="1">
    <citation type="journal article" date="2020" name="Microb. Genom.">
        <title>Genetic diversity of clinical and environmental Mucorales isolates obtained from an investigation of mucormycosis cases among solid organ transplant recipients.</title>
        <authorList>
            <person name="Nguyen M.H."/>
            <person name="Kaul D."/>
            <person name="Muto C."/>
            <person name="Cheng S.J."/>
            <person name="Richter R.A."/>
            <person name="Bruno V.M."/>
            <person name="Liu G."/>
            <person name="Beyhan S."/>
            <person name="Sundermann A.J."/>
            <person name="Mounaud S."/>
            <person name="Pasculle A.W."/>
            <person name="Nierman W.C."/>
            <person name="Driscoll E."/>
            <person name="Cumbie R."/>
            <person name="Clancy C.J."/>
            <person name="Dupont C.L."/>
        </authorList>
    </citation>
    <scope>NUCLEOTIDE SEQUENCE</scope>
    <source>
        <strain evidence="14">GL16</strain>
    </source>
</reference>
<evidence type="ECO:0000256" key="5">
    <source>
        <dbReference type="ARBA" id="ARBA00022792"/>
    </source>
</evidence>
<dbReference type="Gene3D" id="3.30.70.330">
    <property type="match status" value="1"/>
</dbReference>
<feature type="domain" description="RRM" evidence="12">
    <location>
        <begin position="225"/>
        <end position="282"/>
    </location>
</feature>
<dbReference type="Gene3D" id="3.40.50.300">
    <property type="entry name" value="P-loop containing nucleotide triphosphate hydrolases"/>
    <property type="match status" value="1"/>
</dbReference>
<dbReference type="InterPro" id="IPR000504">
    <property type="entry name" value="RRM_dom"/>
</dbReference>
<evidence type="ECO:0000313" key="14">
    <source>
        <dbReference type="EMBL" id="KAG1549416.1"/>
    </source>
</evidence>
<keyword evidence="8 11" id="KW-0496">Mitochondrion</keyword>
<evidence type="ECO:0000256" key="6">
    <source>
        <dbReference type="ARBA" id="ARBA00022946"/>
    </source>
</evidence>
<evidence type="ECO:0000256" key="7">
    <source>
        <dbReference type="ARBA" id="ARBA00022989"/>
    </source>
</evidence>
<organism evidence="14 15">
    <name type="scientific">Rhizopus oryzae</name>
    <name type="common">Mucormycosis agent</name>
    <name type="synonym">Rhizopus arrhizus var. delemar</name>
    <dbReference type="NCBI Taxonomy" id="64495"/>
    <lineage>
        <taxon>Eukaryota</taxon>
        <taxon>Fungi</taxon>
        <taxon>Fungi incertae sedis</taxon>
        <taxon>Mucoromycota</taxon>
        <taxon>Mucoromycotina</taxon>
        <taxon>Mucoromycetes</taxon>
        <taxon>Mucorales</taxon>
        <taxon>Mucorineae</taxon>
        <taxon>Rhizopodaceae</taxon>
        <taxon>Rhizopus</taxon>
    </lineage>
</organism>
<dbReference type="GO" id="GO:0003723">
    <property type="term" value="F:RNA binding"/>
    <property type="evidence" value="ECO:0007669"/>
    <property type="project" value="UniProtKB-UniRule"/>
</dbReference>
<evidence type="ECO:0000256" key="8">
    <source>
        <dbReference type="ARBA" id="ARBA00023128"/>
    </source>
</evidence>
<keyword evidence="11" id="KW-0694">RNA-binding</keyword>
<dbReference type="InterPro" id="IPR012677">
    <property type="entry name" value="Nucleotide-bd_a/b_plait_sf"/>
</dbReference>
<sequence>MLPILPRHPTNNADTCGEPKNENIHCRSVPAHCPFPSPMFYRIQPLSLKRASVSNVNRRYFHKTTRLLESVPAPNILTPKLVMTEQTAQLYLDNVFPLRMGVWDIRQLVFRNSKRFLESKVHQSIPSKQLPHDFSIKEIIARTKDGGAIVKFSFKSTESTKTEVAEDIVHQIENHIQRLNIRAPFNFQQVRAFLVKGEPFLEDMLARYPTQRLRIEFQGDPVCFESLYRRLRPYGKIFDIAFYPNPNMGKDPSRYAIVQFTRMRSATSARNCLHGHLVENNTRLNVLYERQMHTNVVKDWLVNHPRISIPVATAIFAGITYAVFEPIRAFFIASKVTRRFNPQEYTLYRWLRNETWARLVSDAHEHHSPSVWVDDFGQVEKLKSWLNESPETFVLITGHKGSGKSALVKSAIEDKKHKIYIDCAKIANARNQSDLTKSLAKEVGYFPVFTWMVSMSGSIDTIVAATTGQKTNFSASPDSQIKDILETVAIALRDIQRNPVQEKEGWVEKMARWISDKKLKKEEEERMREDGKKGEEGEGLVQRDIPVIVIDNYMCREKNTLLWEELAEWAALLIENDIAHVVFVSSNASVMKTLGKALSGKTYANIALSDSPPEKAMEFVVKQLGKQIEQDPQLVDVVSALGGRFTELEALVQKMKMNMDAQSAFEEIVTRTLIEIRKYGFDNTLEWTPIQFWTVVKELNEKPSINYGELKWGDVFSGNDVPLKAMERAELITITYKNGRPNSIKPGKPIHYTVFNRLLSDTVFASSMEIEVNMFLKKQEEEKMAKLEDTIERLSNISQPNRPPREIEARIRYLLTKLTSLQKSIEQHDLAIKNAKEIVARDWTEFIH</sequence>
<dbReference type="GO" id="GO:0006397">
    <property type="term" value="P:mRNA processing"/>
    <property type="evidence" value="ECO:0007669"/>
    <property type="project" value="UniProtKB-UniRule"/>
</dbReference>
<keyword evidence="4" id="KW-0812">Transmembrane</keyword>
<dbReference type="InterPro" id="IPR035979">
    <property type="entry name" value="RBD_domain_sf"/>
</dbReference>
<dbReference type="EMBL" id="JAANIT010000287">
    <property type="protein sequence ID" value="KAG1549416.1"/>
    <property type="molecule type" value="Genomic_DNA"/>
</dbReference>
<keyword evidence="7" id="KW-1133">Transmembrane helix</keyword>
<dbReference type="Proteomes" id="UP000717996">
    <property type="component" value="Unassembled WGS sequence"/>
</dbReference>
<dbReference type="SUPFAM" id="SSF54928">
    <property type="entry name" value="RNA-binding domain, RBD"/>
    <property type="match status" value="1"/>
</dbReference>
<protein>
    <recommendedName>
        <fullName evidence="3 11">Mitochondrial escape protein 2</fullName>
    </recommendedName>
</protein>
<comment type="function">
    <text evidence="10 11">Plays a role in maintaining the mitochondrial genome and in controlling the mtDNA escape. Involved in the regulation of mtDNA nucleotide structure and number. May have a dispensable role in early maturation of pre-rRNA.</text>
</comment>
<dbReference type="InterPro" id="IPR039627">
    <property type="entry name" value="Yme2_C"/>
</dbReference>
<evidence type="ECO:0000256" key="9">
    <source>
        <dbReference type="ARBA" id="ARBA00023136"/>
    </source>
</evidence>
<keyword evidence="5 11" id="KW-0999">Mitochondrion inner membrane</keyword>
<comment type="subcellular location">
    <subcellularLocation>
        <location evidence="1 11">Mitochondrion inner membrane</location>
        <topology evidence="1 11">Single-pass membrane protein</topology>
    </subcellularLocation>
</comment>
<feature type="domain" description="Mitochondrial escape protein 2 C-terminal" evidence="13">
    <location>
        <begin position="378"/>
        <end position="797"/>
    </location>
</feature>
<comment type="similarity">
    <text evidence="2 11">Belongs to the YME2 family.</text>
</comment>
<dbReference type="SUPFAM" id="SSF52540">
    <property type="entry name" value="P-loop containing nucleoside triphosphate hydrolases"/>
    <property type="match status" value="1"/>
</dbReference>
<dbReference type="PANTHER" id="PTHR32198">
    <property type="entry name" value="MITOCHONDRIAL ESCAPE PROTEIN 2"/>
    <property type="match status" value="1"/>
</dbReference>
<keyword evidence="6" id="KW-0809">Transit peptide</keyword>
<comment type="caution">
    <text evidence="14">The sequence shown here is derived from an EMBL/GenBank/DDBJ whole genome shotgun (WGS) entry which is preliminary data.</text>
</comment>